<gene>
    <name evidence="2" type="ORF">NAEGRDRAFT_76563</name>
</gene>
<dbReference type="InterPro" id="IPR036872">
    <property type="entry name" value="CH_dom_sf"/>
</dbReference>
<dbReference type="InParanoid" id="D2W574"/>
<accession>D2W574</accession>
<evidence type="ECO:0000313" key="3">
    <source>
        <dbReference type="Proteomes" id="UP000006671"/>
    </source>
</evidence>
<dbReference type="PROSITE" id="PS50021">
    <property type="entry name" value="CH"/>
    <property type="match status" value="1"/>
</dbReference>
<dbReference type="SMART" id="SM00033">
    <property type="entry name" value="CH"/>
    <property type="match status" value="1"/>
</dbReference>
<dbReference type="GO" id="GO:0051015">
    <property type="term" value="F:actin filament binding"/>
    <property type="evidence" value="ECO:0007669"/>
    <property type="project" value="TreeGrafter"/>
</dbReference>
<dbReference type="GO" id="GO:0005096">
    <property type="term" value="F:GTPase activator activity"/>
    <property type="evidence" value="ECO:0007669"/>
    <property type="project" value="TreeGrafter"/>
</dbReference>
<dbReference type="AlphaFoldDB" id="D2W574"/>
<dbReference type="GO" id="GO:0005516">
    <property type="term" value="F:calmodulin binding"/>
    <property type="evidence" value="ECO:0007669"/>
    <property type="project" value="TreeGrafter"/>
</dbReference>
<dbReference type="KEGG" id="ngr:NAEGRDRAFT_76563"/>
<dbReference type="GeneID" id="8847959"/>
<dbReference type="RefSeq" id="XP_002668522.1">
    <property type="nucleotide sequence ID" value="XM_002668476.1"/>
</dbReference>
<dbReference type="EMBL" id="GG739029">
    <property type="protein sequence ID" value="EFC35778.1"/>
    <property type="molecule type" value="Genomic_DNA"/>
</dbReference>
<dbReference type="InterPro" id="IPR001715">
    <property type="entry name" value="CH_dom"/>
</dbReference>
<dbReference type="GO" id="GO:1903479">
    <property type="term" value="P:mitotic actomyosin contractile ring assembly actin filament organization"/>
    <property type="evidence" value="ECO:0007669"/>
    <property type="project" value="TreeGrafter"/>
</dbReference>
<dbReference type="SUPFAM" id="SSF47576">
    <property type="entry name" value="Calponin-homology domain, CH-domain"/>
    <property type="match status" value="1"/>
</dbReference>
<dbReference type="OrthoDB" id="21595at2759"/>
<dbReference type="Proteomes" id="UP000006671">
    <property type="component" value="Unassembled WGS sequence"/>
</dbReference>
<dbReference type="PANTHER" id="PTHR14149">
    <property type="entry name" value="RAS GTPASE-ACTIVATING PROTEIN WITH IQ MOTIF"/>
    <property type="match status" value="1"/>
</dbReference>
<dbReference type="GO" id="GO:0005938">
    <property type="term" value="C:cell cortex"/>
    <property type="evidence" value="ECO:0007669"/>
    <property type="project" value="TreeGrafter"/>
</dbReference>
<name>D2W574_NAEGR</name>
<sequence>MDLSIAEKKAYDFLIRQEEAKRWIEELIQESLPPGTANFGDNLRDGIALAKLGKIFAPTAIKKINTPKSGSVLEFMAVDNISQFFEACKKVNFPDHYIFACQLLTRLFQEVECNKLSDVIVKLSEKYYKEISPDILRTYTNCFTLREGVELTNIKDFEGRLKLDNAIQKFMDMIIDPKWGIKNTFTNLLITSISVYERKVLDCDKFKKVLTHITDRLENPSMNPTTSFSFLEPSTDFPDYWELVKTIEELKKLTKKL</sequence>
<reference evidence="2 3" key="1">
    <citation type="journal article" date="2010" name="Cell">
        <title>The genome of Naegleria gruberi illuminates early eukaryotic versatility.</title>
        <authorList>
            <person name="Fritz-Laylin L.K."/>
            <person name="Prochnik S.E."/>
            <person name="Ginger M.L."/>
            <person name="Dacks J.B."/>
            <person name="Carpenter M.L."/>
            <person name="Field M.C."/>
            <person name="Kuo A."/>
            <person name="Paredez A."/>
            <person name="Chapman J."/>
            <person name="Pham J."/>
            <person name="Shu S."/>
            <person name="Neupane R."/>
            <person name="Cipriano M."/>
            <person name="Mancuso J."/>
            <person name="Tu H."/>
            <person name="Salamov A."/>
            <person name="Lindquist E."/>
            <person name="Shapiro H."/>
            <person name="Lucas S."/>
            <person name="Grigoriev I.V."/>
            <person name="Cande W.Z."/>
            <person name="Fulton C."/>
            <person name="Rokhsar D.S."/>
            <person name="Dawson S.C."/>
        </authorList>
    </citation>
    <scope>NUCLEOTIDE SEQUENCE [LARGE SCALE GENOMIC DNA]</scope>
    <source>
        <strain evidence="2 3">NEG-M</strain>
    </source>
</reference>
<dbReference type="STRING" id="5762.D2W574"/>
<dbReference type="Pfam" id="PF00307">
    <property type="entry name" value="CH"/>
    <property type="match status" value="1"/>
</dbReference>
<keyword evidence="3" id="KW-1185">Reference proteome</keyword>
<evidence type="ECO:0000259" key="1">
    <source>
        <dbReference type="PROSITE" id="PS50021"/>
    </source>
</evidence>
<protein>
    <submittedName>
        <fullName evidence="2">Calponin homology domain-containing protein</fullName>
    </submittedName>
</protein>
<dbReference type="Gene3D" id="1.10.418.10">
    <property type="entry name" value="Calponin-like domain"/>
    <property type="match status" value="1"/>
</dbReference>
<dbReference type="VEuPathDB" id="AmoebaDB:NAEGRDRAFT_76563"/>
<organism evidence="3">
    <name type="scientific">Naegleria gruberi</name>
    <name type="common">Amoeba</name>
    <dbReference type="NCBI Taxonomy" id="5762"/>
    <lineage>
        <taxon>Eukaryota</taxon>
        <taxon>Discoba</taxon>
        <taxon>Heterolobosea</taxon>
        <taxon>Tetramitia</taxon>
        <taxon>Eutetramitia</taxon>
        <taxon>Vahlkampfiidae</taxon>
        <taxon>Naegleria</taxon>
    </lineage>
</organism>
<feature type="domain" description="Calponin-homology (CH)" evidence="1">
    <location>
        <begin position="14"/>
        <end position="130"/>
    </location>
</feature>
<evidence type="ECO:0000313" key="2">
    <source>
        <dbReference type="EMBL" id="EFC35778.1"/>
    </source>
</evidence>
<dbReference type="eggNOG" id="KOG2128">
    <property type="taxonomic scope" value="Eukaryota"/>
</dbReference>
<dbReference type="PANTHER" id="PTHR14149:SF14">
    <property type="entry name" value="CALPONIN-HOMOLOGY (CH) DOMAIN-CONTAINING PROTEIN"/>
    <property type="match status" value="1"/>
</dbReference>
<proteinExistence type="predicted"/>